<keyword evidence="1" id="KW-0812">Transmembrane</keyword>
<name>A0ABD2PTJ6_9PLAT</name>
<evidence type="ECO:0000256" key="1">
    <source>
        <dbReference type="SAM" id="Phobius"/>
    </source>
</evidence>
<gene>
    <name evidence="2" type="ORF">Ciccas_012359</name>
</gene>
<feature type="non-terminal residue" evidence="2">
    <location>
        <position position="1"/>
    </location>
</feature>
<feature type="transmembrane region" description="Helical" evidence="1">
    <location>
        <begin position="42"/>
        <end position="69"/>
    </location>
</feature>
<dbReference type="AlphaFoldDB" id="A0ABD2PTJ6"/>
<dbReference type="EMBL" id="JBJKFK010004293">
    <property type="protein sequence ID" value="KAL3309096.1"/>
    <property type="molecule type" value="Genomic_DNA"/>
</dbReference>
<comment type="caution">
    <text evidence="2">The sequence shown here is derived from an EMBL/GenBank/DDBJ whole genome shotgun (WGS) entry which is preliminary data.</text>
</comment>
<keyword evidence="1" id="KW-0472">Membrane</keyword>
<keyword evidence="3" id="KW-1185">Reference proteome</keyword>
<keyword evidence="1" id="KW-1133">Transmembrane helix</keyword>
<proteinExistence type="predicted"/>
<feature type="transmembrane region" description="Helical" evidence="1">
    <location>
        <begin position="81"/>
        <end position="101"/>
    </location>
</feature>
<reference evidence="2 3" key="1">
    <citation type="submission" date="2024-11" db="EMBL/GenBank/DDBJ databases">
        <title>Adaptive evolution of stress response genes in parasites aligns with host niche diversity.</title>
        <authorList>
            <person name="Hahn C."/>
            <person name="Resl P."/>
        </authorList>
    </citation>
    <scope>NUCLEOTIDE SEQUENCE [LARGE SCALE GENOMIC DNA]</scope>
    <source>
        <strain evidence="2">EGGRZ-B1_66</strain>
        <tissue evidence="2">Body</tissue>
    </source>
</reference>
<organism evidence="2 3">
    <name type="scientific">Cichlidogyrus casuarinus</name>
    <dbReference type="NCBI Taxonomy" id="1844966"/>
    <lineage>
        <taxon>Eukaryota</taxon>
        <taxon>Metazoa</taxon>
        <taxon>Spiralia</taxon>
        <taxon>Lophotrochozoa</taxon>
        <taxon>Platyhelminthes</taxon>
        <taxon>Monogenea</taxon>
        <taxon>Monopisthocotylea</taxon>
        <taxon>Dactylogyridea</taxon>
        <taxon>Ancyrocephalidae</taxon>
        <taxon>Cichlidogyrus</taxon>
    </lineage>
</organism>
<protein>
    <submittedName>
        <fullName evidence="2">Uncharacterized protein</fullName>
    </submittedName>
</protein>
<evidence type="ECO:0000313" key="2">
    <source>
        <dbReference type="EMBL" id="KAL3309096.1"/>
    </source>
</evidence>
<accession>A0ABD2PTJ6</accession>
<sequence>IDFDKIYSGVIGWYSECSSNANATELKMFQDSIRKIFIRIEYIMGTIEVISITRIILICIIIMECYSLILSKRDLQNERSVGILCAVFGICSGLIGVEIIFNMRMLYMFHKRPQNFGISCGLEIDLNYGWIVCEFYQIFFCFLLVEMAAQRAFFYAQQHQDFLKTNAILFSKQTSNPDLPKTYSSNTISSDTLQLLMVENMKNMTNKNNPPKQPNLTN</sequence>
<evidence type="ECO:0000313" key="3">
    <source>
        <dbReference type="Proteomes" id="UP001626550"/>
    </source>
</evidence>
<dbReference type="Proteomes" id="UP001626550">
    <property type="component" value="Unassembled WGS sequence"/>
</dbReference>